<dbReference type="EMBL" id="VIWT01000001">
    <property type="protein sequence ID" value="TWF99028.1"/>
    <property type="molecule type" value="Genomic_DNA"/>
</dbReference>
<dbReference type="InterPro" id="IPR027381">
    <property type="entry name" value="LytR/CpsA/Psr_C"/>
</dbReference>
<comment type="caution">
    <text evidence="3">The sequence shown here is derived from an EMBL/GenBank/DDBJ whole genome shotgun (WGS) entry which is preliminary data.</text>
</comment>
<evidence type="ECO:0000259" key="2">
    <source>
        <dbReference type="Pfam" id="PF13399"/>
    </source>
</evidence>
<feature type="domain" description="LytR/CpsA/Psr regulator C-terminal" evidence="2">
    <location>
        <begin position="135"/>
        <end position="223"/>
    </location>
</feature>
<organism evidence="3 4">
    <name type="scientific">Kitasatospora viridis</name>
    <dbReference type="NCBI Taxonomy" id="281105"/>
    <lineage>
        <taxon>Bacteria</taxon>
        <taxon>Bacillati</taxon>
        <taxon>Actinomycetota</taxon>
        <taxon>Actinomycetes</taxon>
        <taxon>Kitasatosporales</taxon>
        <taxon>Streptomycetaceae</taxon>
        <taxon>Kitasatospora</taxon>
    </lineage>
</organism>
<proteinExistence type="predicted"/>
<name>A0A561UI34_9ACTN</name>
<reference evidence="3 4" key="1">
    <citation type="submission" date="2019-06" db="EMBL/GenBank/DDBJ databases">
        <title>Sequencing the genomes of 1000 actinobacteria strains.</title>
        <authorList>
            <person name="Klenk H.-P."/>
        </authorList>
    </citation>
    <scope>NUCLEOTIDE SEQUENCE [LARGE SCALE GENOMIC DNA]</scope>
    <source>
        <strain evidence="3 4">DSM 44826</strain>
    </source>
</reference>
<dbReference type="Proteomes" id="UP000317940">
    <property type="component" value="Unassembled WGS sequence"/>
</dbReference>
<accession>A0A561UI34</accession>
<keyword evidence="4" id="KW-1185">Reference proteome</keyword>
<sequence length="253" mass="24126">MSMLTPQGLKGKQMRITGTSYPRLGPPPRRGRRVFAVIGSVLALALIALGGVQLVNIFTGKAKHGSAQACASAHPAAGTSGKPLAAPAPGASGSPSAGASASAGASSSAGSAAASPSALGSPLPAVTAVPSPQAVTVNVLNSTDKSGLAARTADELKQRGFTVGKVGNAPSALQKKVPGSAEVVGGQSGAAAAALLGAQVAGSATMDDGRTDGSVDFVIGDGFNALLDTNAAAAALAQATKPAPSPSAAPGSC</sequence>
<gene>
    <name evidence="3" type="ORF">FHX73_112864</name>
</gene>
<feature type="region of interest" description="Disordered" evidence="1">
    <location>
        <begin position="73"/>
        <end position="116"/>
    </location>
</feature>
<feature type="region of interest" description="Disordered" evidence="1">
    <location>
        <begin position="1"/>
        <end position="29"/>
    </location>
</feature>
<dbReference type="Pfam" id="PF13399">
    <property type="entry name" value="LytR_C"/>
    <property type="match status" value="1"/>
</dbReference>
<dbReference type="AlphaFoldDB" id="A0A561UI34"/>
<protein>
    <submittedName>
        <fullName evidence="3">LytR cell envelope-related transcriptional attenuator</fullName>
    </submittedName>
</protein>
<evidence type="ECO:0000256" key="1">
    <source>
        <dbReference type="SAM" id="MobiDB-lite"/>
    </source>
</evidence>
<evidence type="ECO:0000313" key="4">
    <source>
        <dbReference type="Proteomes" id="UP000317940"/>
    </source>
</evidence>
<evidence type="ECO:0000313" key="3">
    <source>
        <dbReference type="EMBL" id="TWF99028.1"/>
    </source>
</evidence>
<dbReference type="Gene3D" id="3.30.70.2390">
    <property type="match status" value="1"/>
</dbReference>